<feature type="region of interest" description="Disordered" evidence="1">
    <location>
        <begin position="81"/>
        <end position="122"/>
    </location>
</feature>
<feature type="compositionally biased region" description="Polar residues" evidence="1">
    <location>
        <begin position="110"/>
        <end position="122"/>
    </location>
</feature>
<comment type="caution">
    <text evidence="2">The sequence shown here is derived from an EMBL/GenBank/DDBJ whole genome shotgun (WGS) entry which is preliminary data.</text>
</comment>
<reference evidence="2 3" key="1">
    <citation type="journal article" date="2015" name="Genome Announc.">
        <title>Expanding the biotechnology potential of lactobacilli through comparative genomics of 213 strains and associated genera.</title>
        <authorList>
            <person name="Sun Z."/>
            <person name="Harris H.M."/>
            <person name="McCann A."/>
            <person name="Guo C."/>
            <person name="Argimon S."/>
            <person name="Zhang W."/>
            <person name="Yang X."/>
            <person name="Jeffery I.B."/>
            <person name="Cooney J.C."/>
            <person name="Kagawa T.F."/>
            <person name="Liu W."/>
            <person name="Song Y."/>
            <person name="Salvetti E."/>
            <person name="Wrobel A."/>
            <person name="Rasinkangas P."/>
            <person name="Parkhill J."/>
            <person name="Rea M.C."/>
            <person name="O'Sullivan O."/>
            <person name="Ritari J."/>
            <person name="Douillard F.P."/>
            <person name="Paul Ross R."/>
            <person name="Yang R."/>
            <person name="Briner A.E."/>
            <person name="Felis G.E."/>
            <person name="de Vos W.M."/>
            <person name="Barrangou R."/>
            <person name="Klaenhammer T.R."/>
            <person name="Caufield P.W."/>
            <person name="Cui Y."/>
            <person name="Zhang H."/>
            <person name="O'Toole P.W."/>
        </authorList>
    </citation>
    <scope>NUCLEOTIDE SEQUENCE [LARGE SCALE GENOMIC DNA]</scope>
    <source>
        <strain evidence="2 3">DSM 23829</strain>
    </source>
</reference>
<dbReference type="PATRIC" id="fig|1423781.4.peg.131"/>
<dbReference type="EMBL" id="AYYQ01000001">
    <property type="protein sequence ID" value="KRM69963.1"/>
    <property type="molecule type" value="Genomic_DNA"/>
</dbReference>
<gene>
    <name evidence="2" type="ORF">FD06_GL000130</name>
</gene>
<feature type="compositionally biased region" description="Basic and acidic residues" evidence="1">
    <location>
        <begin position="94"/>
        <end position="105"/>
    </location>
</feature>
<dbReference type="Proteomes" id="UP000052012">
    <property type="component" value="Unassembled WGS sequence"/>
</dbReference>
<keyword evidence="3" id="KW-1185">Reference proteome</keyword>
<evidence type="ECO:0000313" key="3">
    <source>
        <dbReference type="Proteomes" id="UP000052012"/>
    </source>
</evidence>
<proteinExistence type="predicted"/>
<dbReference type="STRING" id="1423781.FD06_GL000130"/>
<dbReference type="AlphaFoldDB" id="A0A0R2B0L6"/>
<organism evidence="2 3">
    <name type="scientific">Apilactobacillus ozensis DSM 23829 = JCM 17196</name>
    <dbReference type="NCBI Taxonomy" id="1423781"/>
    <lineage>
        <taxon>Bacteria</taxon>
        <taxon>Bacillati</taxon>
        <taxon>Bacillota</taxon>
        <taxon>Bacilli</taxon>
        <taxon>Lactobacillales</taxon>
        <taxon>Lactobacillaceae</taxon>
        <taxon>Apilactobacillus</taxon>
    </lineage>
</organism>
<sequence length="122" mass="13564">MKTKEENARKNYESVVARIAAQKAVAEKQSHADAYNAQHQANLAEAAEKQAHIADRNKMHEQRENDPVLTAKHALTEAKKAVKNNKDASALSDLKTKEENARKNYESVVAHSQSQNNNIASM</sequence>
<evidence type="ECO:0000313" key="2">
    <source>
        <dbReference type="EMBL" id="KRM69963.1"/>
    </source>
</evidence>
<accession>A0A0R2B0L6</accession>
<evidence type="ECO:0000256" key="1">
    <source>
        <dbReference type="SAM" id="MobiDB-lite"/>
    </source>
</evidence>
<protein>
    <submittedName>
        <fullName evidence="2">Uncharacterized protein</fullName>
    </submittedName>
</protein>
<name>A0A0R2B0L6_9LACO</name>